<keyword evidence="1" id="KW-0472">Membrane</keyword>
<proteinExistence type="predicted"/>
<sequence>MTLLVYLLISFVLLVLVIIYYVLLKNKKQDINKTYANYLLTATEPDVAFTHQRLSNGQYVNYYLNYDSTKPNLLNKEINDYPVKGSGEIYKPKEHGDLTETDNGFRISGVDTIFECPDNWIWNKNTKNCTLPPICNASEVGKIKGLDYYTFNLNNVKSQIDDLKGDKDGKYLAKYHDRLYISCINDSGDFTVKSCAANKLYNQVDIQDDSVDPCILYDICNDKREYSIHQYDIGDGPLQDDEYYMCINSQSVIQKCPVNSVFNAADNGCIQRNMCALEEDNHTFYINYDSYFICKNGHEQVVNCINGVYSDDGFDKLACNVDKTITIVSYFQNNYIATPISLYTYKNNKRELQQVDSGTITRKMSLAPDESGFFTITERNDKLYPETTFNKYFIDYVDATTLEESQSIELTIDNYDPFKLHNIISVSYYVDMLSNFDWNIIEDRPKFNDILEKYYKYDTKIKHKNDDTFEKEAKDYFFFTSSSNLYSPNSAYVSYQLTDEFSGILAFADFNVENTNTLADSKLCQAFKVLHLTTMTDSSIIMYYVDCFDNTLCSIAFDSKIIPDSFEIESDGSLKSLFYNYPVNTIDPAWFSIRLSSISWLGTTITGEYYVLPEIFAILSFSTFIQLNKQFNILPSISLDDTITLEEYRISTENSYILDTPFTGSYTDLIDIQKKIALNLLDVEL</sequence>
<evidence type="ECO:0000259" key="2">
    <source>
        <dbReference type="PROSITE" id="PS50940"/>
    </source>
</evidence>
<keyword evidence="1" id="KW-0812">Transmembrane</keyword>
<gene>
    <name evidence="3" type="ORF">CmNV_005</name>
</gene>
<reference evidence="3" key="1">
    <citation type="journal article" date="2021" name="Viruses">
        <title>Identification and Full Characterisation of Two Novel Crustacean Infecting Members of the Family Nudiviridae Provides Support for Two Subfamilies.</title>
        <authorList>
            <person name="Bateman K.S."/>
            <person name="Kerr R."/>
            <person name="Stentiford G.D."/>
            <person name="Bean T.P."/>
            <person name="Hooper C."/>
            <person name="Van Eynde B."/>
            <person name="Delbare D."/>
            <person name="Bojko J."/>
            <person name="Christiaens O."/>
            <person name="Taning C.N.T."/>
            <person name="Smagghe G."/>
            <person name="van Oers M.M."/>
            <person name="van Aerle R."/>
        </authorList>
    </citation>
    <scope>NUCLEOTIDE SEQUENCE</scope>
    <source>
        <strain evidence="3">AN2</strain>
    </source>
</reference>
<dbReference type="InterPro" id="IPR036508">
    <property type="entry name" value="Chitin-bd_dom_sf"/>
</dbReference>
<feature type="transmembrane region" description="Helical" evidence="1">
    <location>
        <begin position="6"/>
        <end position="24"/>
    </location>
</feature>
<dbReference type="Proteomes" id="UP000830962">
    <property type="component" value="Segment"/>
</dbReference>
<keyword evidence="4" id="KW-1185">Reference proteome</keyword>
<dbReference type="SUPFAM" id="SSF57625">
    <property type="entry name" value="Invertebrate chitin-binding proteins"/>
    <property type="match status" value="1"/>
</dbReference>
<evidence type="ECO:0000313" key="3">
    <source>
        <dbReference type="EMBL" id="UBZ25595.1"/>
    </source>
</evidence>
<dbReference type="Pfam" id="PF01607">
    <property type="entry name" value="CBM_14"/>
    <property type="match status" value="1"/>
</dbReference>
<dbReference type="GO" id="GO:0008061">
    <property type="term" value="F:chitin binding"/>
    <property type="evidence" value="ECO:0007669"/>
    <property type="project" value="InterPro"/>
</dbReference>
<dbReference type="GO" id="GO:0005576">
    <property type="term" value="C:extracellular region"/>
    <property type="evidence" value="ECO:0007669"/>
    <property type="project" value="InterPro"/>
</dbReference>
<organism evidence="3 4">
    <name type="scientific">Carcinus maenas nudivirus</name>
    <dbReference type="NCBI Taxonomy" id="2880837"/>
    <lineage>
        <taxon>Viruses</taxon>
        <taxon>Viruses incertae sedis</taxon>
        <taxon>Naldaviricetes</taxon>
        <taxon>Lefavirales</taxon>
        <taxon>Nudiviridae</taxon>
        <taxon>Gammanudivirus</taxon>
        <taxon>Gammanudivirus cameanadis</taxon>
    </lineage>
</organism>
<keyword evidence="1" id="KW-1133">Transmembrane helix</keyword>
<evidence type="ECO:0000313" key="4">
    <source>
        <dbReference type="Proteomes" id="UP000830962"/>
    </source>
</evidence>
<feature type="domain" description="Chitin-binding type-2" evidence="2">
    <location>
        <begin position="217"/>
        <end position="277"/>
    </location>
</feature>
<dbReference type="PROSITE" id="PS50940">
    <property type="entry name" value="CHIT_BIND_II"/>
    <property type="match status" value="1"/>
</dbReference>
<accession>A0AAE8Y0C7</accession>
<evidence type="ECO:0000256" key="1">
    <source>
        <dbReference type="SAM" id="Phobius"/>
    </source>
</evidence>
<protein>
    <submittedName>
        <fullName evidence="3">Vp91</fullName>
    </submittedName>
</protein>
<dbReference type="EMBL" id="MZ311578">
    <property type="protein sequence ID" value="UBZ25595.1"/>
    <property type="molecule type" value="Genomic_DNA"/>
</dbReference>
<dbReference type="InterPro" id="IPR002557">
    <property type="entry name" value="Chitin-bd_dom"/>
</dbReference>
<name>A0AAE8Y0C7_9VIRU</name>